<reference evidence="6 7" key="1">
    <citation type="submission" date="2017-02" db="EMBL/GenBank/DDBJ databases">
        <authorList>
            <person name="Peterson S.W."/>
        </authorList>
    </citation>
    <scope>NUCLEOTIDE SEQUENCE [LARGE SCALE GENOMIC DNA]</scope>
    <source>
        <strain evidence="6 7">DSM 45154</strain>
    </source>
</reference>
<gene>
    <name evidence="6" type="ORF">SAMN02745673_02555</name>
</gene>
<dbReference type="CDD" id="cd03467">
    <property type="entry name" value="Rieske"/>
    <property type="match status" value="1"/>
</dbReference>
<protein>
    <submittedName>
        <fullName evidence="6">Ferredoxin subunit of nitrite reductase or a ring-hydroxylating dioxygenase</fullName>
    </submittedName>
</protein>
<keyword evidence="6" id="KW-0223">Dioxygenase</keyword>
<keyword evidence="4" id="KW-0411">Iron-sulfur</keyword>
<keyword evidence="1" id="KW-0001">2Fe-2S</keyword>
<evidence type="ECO:0000313" key="6">
    <source>
        <dbReference type="EMBL" id="SKA11440.1"/>
    </source>
</evidence>
<proteinExistence type="predicted"/>
<evidence type="ECO:0000256" key="1">
    <source>
        <dbReference type="ARBA" id="ARBA00022714"/>
    </source>
</evidence>
<dbReference type="GO" id="GO:0004497">
    <property type="term" value="F:monooxygenase activity"/>
    <property type="evidence" value="ECO:0007669"/>
    <property type="project" value="UniProtKB-ARBA"/>
</dbReference>
<dbReference type="GO" id="GO:0051213">
    <property type="term" value="F:dioxygenase activity"/>
    <property type="evidence" value="ECO:0007669"/>
    <property type="project" value="UniProtKB-KW"/>
</dbReference>
<keyword evidence="7" id="KW-1185">Reference proteome</keyword>
<dbReference type="GO" id="GO:0046872">
    <property type="term" value="F:metal ion binding"/>
    <property type="evidence" value="ECO:0007669"/>
    <property type="project" value="UniProtKB-KW"/>
</dbReference>
<evidence type="ECO:0000256" key="4">
    <source>
        <dbReference type="ARBA" id="ARBA00023014"/>
    </source>
</evidence>
<dbReference type="PANTHER" id="PTHR21496:SF23">
    <property type="entry name" value="3-PHENYLPROPIONATE_CINNAMIC ACID DIOXYGENASE FERREDOXIN SUBUNIT"/>
    <property type="match status" value="1"/>
</dbReference>
<dbReference type="Pfam" id="PF00355">
    <property type="entry name" value="Rieske"/>
    <property type="match status" value="1"/>
</dbReference>
<keyword evidence="2" id="KW-0479">Metal-binding</keyword>
<dbReference type="GO" id="GO:0051537">
    <property type="term" value="F:2 iron, 2 sulfur cluster binding"/>
    <property type="evidence" value="ECO:0007669"/>
    <property type="project" value="UniProtKB-KW"/>
</dbReference>
<evidence type="ECO:0000256" key="3">
    <source>
        <dbReference type="ARBA" id="ARBA00023004"/>
    </source>
</evidence>
<evidence type="ECO:0000313" key="7">
    <source>
        <dbReference type="Proteomes" id="UP000190637"/>
    </source>
</evidence>
<sequence>MGFNAGLAGSRPPMRLGERIHRIERATGLDRAVTAMQRVTDRIPEGGVRDVLHGVQLGHPLHPLLVQVPIGAWLSAAVLDFTPGSERAARRLVDVGLVASLPAALAGSTDWSQQQQRHKRVGVVHAGLNTVATMLYGASSLARHSGRHGLGKALGMAGLGVVSVSGLLGAHISYALSGGANHADHVPDRIPDGWHDIGTLSEFPEGRPVHGVLGDIPLVIVRTGSDVHVMADECVHMGGPLSQGEYADGCVTCPWHGSTFRVTDGSVVNGPATTSQPVLRTRVRDGIVSVRRADAGVAVPAQRAEEAAAEKTRAKGSARG</sequence>
<feature type="domain" description="Rieske" evidence="5">
    <location>
        <begin position="195"/>
        <end position="290"/>
    </location>
</feature>
<dbReference type="SUPFAM" id="SSF50022">
    <property type="entry name" value="ISP domain"/>
    <property type="match status" value="1"/>
</dbReference>
<name>A0A1T4R5X9_9ACTN</name>
<dbReference type="Proteomes" id="UP000190637">
    <property type="component" value="Unassembled WGS sequence"/>
</dbReference>
<evidence type="ECO:0000256" key="2">
    <source>
        <dbReference type="ARBA" id="ARBA00022723"/>
    </source>
</evidence>
<dbReference type="PANTHER" id="PTHR21496">
    <property type="entry name" value="FERREDOXIN-RELATED"/>
    <property type="match status" value="1"/>
</dbReference>
<dbReference type="InterPro" id="IPR017941">
    <property type="entry name" value="Rieske_2Fe-2S"/>
</dbReference>
<dbReference type="GO" id="GO:0016705">
    <property type="term" value="F:oxidoreductase activity, acting on paired donors, with incorporation or reduction of molecular oxygen"/>
    <property type="evidence" value="ECO:0007669"/>
    <property type="project" value="UniProtKB-ARBA"/>
</dbReference>
<dbReference type="InterPro" id="IPR036922">
    <property type="entry name" value="Rieske_2Fe-2S_sf"/>
</dbReference>
<dbReference type="AlphaFoldDB" id="A0A1T4R5X9"/>
<dbReference type="Pfam" id="PF09990">
    <property type="entry name" value="DUF2231"/>
    <property type="match status" value="1"/>
</dbReference>
<dbReference type="STRING" id="1122192.SAMN02745673_02555"/>
<dbReference type="EMBL" id="FUWS01000006">
    <property type="protein sequence ID" value="SKA11440.1"/>
    <property type="molecule type" value="Genomic_DNA"/>
</dbReference>
<dbReference type="InterPro" id="IPR019251">
    <property type="entry name" value="DUF2231_TM"/>
</dbReference>
<organism evidence="6 7">
    <name type="scientific">Marinactinospora thermotolerans DSM 45154</name>
    <dbReference type="NCBI Taxonomy" id="1122192"/>
    <lineage>
        <taxon>Bacteria</taxon>
        <taxon>Bacillati</taxon>
        <taxon>Actinomycetota</taxon>
        <taxon>Actinomycetes</taxon>
        <taxon>Streptosporangiales</taxon>
        <taxon>Nocardiopsidaceae</taxon>
        <taxon>Marinactinospora</taxon>
    </lineage>
</organism>
<keyword evidence="3" id="KW-0408">Iron</keyword>
<accession>A0A1T4R5X9</accession>
<dbReference type="Gene3D" id="2.102.10.10">
    <property type="entry name" value="Rieske [2Fe-2S] iron-sulphur domain"/>
    <property type="match status" value="1"/>
</dbReference>
<keyword evidence="6" id="KW-0560">Oxidoreductase</keyword>
<dbReference type="PROSITE" id="PS51296">
    <property type="entry name" value="RIESKE"/>
    <property type="match status" value="1"/>
</dbReference>
<evidence type="ECO:0000259" key="5">
    <source>
        <dbReference type="PROSITE" id="PS51296"/>
    </source>
</evidence>